<feature type="compositionally biased region" description="Polar residues" evidence="2">
    <location>
        <begin position="1"/>
        <end position="10"/>
    </location>
</feature>
<dbReference type="OMA" id="QQPFNAK"/>
<name>U4LM73_PYROM</name>
<dbReference type="PRINTS" id="PR01546">
    <property type="entry name" value="YEAST73DUF"/>
</dbReference>
<feature type="region of interest" description="Disordered" evidence="2">
    <location>
        <begin position="1"/>
        <end position="46"/>
    </location>
</feature>
<dbReference type="GO" id="GO:0006623">
    <property type="term" value="P:protein targeting to vacuole"/>
    <property type="evidence" value="ECO:0007669"/>
    <property type="project" value="UniProtKB-UniRule"/>
</dbReference>
<dbReference type="eggNOG" id="KOG0997">
    <property type="taxonomic scope" value="Eukaryota"/>
</dbReference>
<dbReference type="Pfam" id="PF19037">
    <property type="entry name" value="Fuz_longin_2"/>
    <property type="match status" value="1"/>
</dbReference>
<keyword evidence="1" id="KW-0926">Vacuole</keyword>
<keyword evidence="1" id="KW-0813">Transport</keyword>
<evidence type="ECO:0000256" key="1">
    <source>
        <dbReference type="RuleBase" id="RU367048"/>
    </source>
</evidence>
<keyword evidence="1" id="KW-0472">Membrane</keyword>
<feature type="domain" description="FUZ/MON1/HPS1 second Longin" evidence="4">
    <location>
        <begin position="364"/>
        <end position="460"/>
    </location>
</feature>
<comment type="function">
    <text evidence="1">Required for multiple vacuole delivery pathways including the cytoplasm to vacuole transport (Cvt), autophagy, pexophagy and endocytosis.</text>
</comment>
<accession>U4LM73</accession>
<proteinExistence type="inferred from homology"/>
<dbReference type="GO" id="GO:0006914">
    <property type="term" value="P:autophagy"/>
    <property type="evidence" value="ECO:0007669"/>
    <property type="project" value="UniProtKB-UniRule"/>
</dbReference>
<keyword evidence="1" id="KW-0967">Endosome</keyword>
<dbReference type="Proteomes" id="UP000018144">
    <property type="component" value="Unassembled WGS sequence"/>
</dbReference>
<reference evidence="5 6" key="1">
    <citation type="journal article" date="2013" name="PLoS Genet.">
        <title>The genome and development-dependent transcriptomes of Pyronema confluens: a window into fungal evolution.</title>
        <authorList>
            <person name="Traeger S."/>
            <person name="Altegoer F."/>
            <person name="Freitag M."/>
            <person name="Gabaldon T."/>
            <person name="Kempken F."/>
            <person name="Kumar A."/>
            <person name="Marcet-Houben M."/>
            <person name="Poggeler S."/>
            <person name="Stajich J.E."/>
            <person name="Nowrousian M."/>
        </authorList>
    </citation>
    <scope>NUCLEOTIDE SEQUENCE [LARGE SCALE GENOMIC DNA]</scope>
    <source>
        <strain evidence="6">CBS 100304</strain>
        <tissue evidence="5">Vegetative mycelium</tissue>
    </source>
</reference>
<feature type="domain" description="FUZ/MON1/HPS1 first Longin" evidence="3">
    <location>
        <begin position="202"/>
        <end position="324"/>
    </location>
</feature>
<evidence type="ECO:0000259" key="4">
    <source>
        <dbReference type="Pfam" id="PF19037"/>
    </source>
</evidence>
<keyword evidence="1" id="KW-0653">Protein transport</keyword>
<dbReference type="InterPro" id="IPR004353">
    <property type="entry name" value="Mon1"/>
</dbReference>
<evidence type="ECO:0000256" key="2">
    <source>
        <dbReference type="SAM" id="MobiDB-lite"/>
    </source>
</evidence>
<dbReference type="AlphaFoldDB" id="U4LM73"/>
<dbReference type="GO" id="GO:0016192">
    <property type="term" value="P:vesicle-mediated transport"/>
    <property type="evidence" value="ECO:0007669"/>
    <property type="project" value="InterPro"/>
</dbReference>
<evidence type="ECO:0000259" key="3">
    <source>
        <dbReference type="Pfam" id="PF19036"/>
    </source>
</evidence>
<dbReference type="Pfam" id="PF19036">
    <property type="entry name" value="Fuz_longin_1"/>
    <property type="match status" value="1"/>
</dbReference>
<dbReference type="GO" id="GO:0035658">
    <property type="term" value="C:Mon1-Ccz1 complex"/>
    <property type="evidence" value="ECO:0007669"/>
    <property type="project" value="TreeGrafter"/>
</dbReference>
<dbReference type="PANTHER" id="PTHR13027:SF7">
    <property type="entry name" value="VACUOLAR FUSION PROTEIN MON1 HOMOLOG"/>
    <property type="match status" value="1"/>
</dbReference>
<dbReference type="GO" id="GO:0000329">
    <property type="term" value="C:fungal-type vacuole membrane"/>
    <property type="evidence" value="ECO:0007669"/>
    <property type="project" value="TreeGrafter"/>
</dbReference>
<dbReference type="OrthoDB" id="272411at2759"/>
<organism evidence="5 6">
    <name type="scientific">Pyronema omphalodes (strain CBS 100304)</name>
    <name type="common">Pyronema confluens</name>
    <dbReference type="NCBI Taxonomy" id="1076935"/>
    <lineage>
        <taxon>Eukaryota</taxon>
        <taxon>Fungi</taxon>
        <taxon>Dikarya</taxon>
        <taxon>Ascomycota</taxon>
        <taxon>Pezizomycotina</taxon>
        <taxon>Pezizomycetes</taxon>
        <taxon>Pezizales</taxon>
        <taxon>Pyronemataceae</taxon>
        <taxon>Pyronema</taxon>
    </lineage>
</organism>
<dbReference type="PANTHER" id="PTHR13027">
    <property type="entry name" value="SAND PROTEIN-RELATED"/>
    <property type="match status" value="1"/>
</dbReference>
<comment type="similarity">
    <text evidence="1">Belongs to the MON1/SAND family.</text>
</comment>
<dbReference type="InterPro" id="IPR043971">
    <property type="entry name" value="FUZ/MON1/HPS1_longin_2"/>
</dbReference>
<sequence length="613" mass="67537">MSAENHSATLSAHPDEFPAFDNQDRHTDATIEDDLETPRASFYSEVAEGELSLDEDYFSSPPPSRNAMTTPSELLSHKAAAITSSNNAPQTHSRATVAVSLPEGVYAQQQDAMSGSGSVTTAPSFSDSMSIRSTAPTLKSLGDADVESMLGEILSETESRFCASSIQESIEESVEDEDTDDEIDEEILTDEEQLARWRAKKKHFFILSEAGKPVYSRYGSETIISSYIGVLQAIISFFTDTSDTLQSFQSGSHLFVVISSGPLYLVAISCTGETPAQLRLQLDSLYQQILSTLTLSQLTKAFSGRFNFDLRRLLGGTEVFLDGLVDSILRGSPAILLSALECITLRKTHRTQINQLLLTHRTSTLLYGLIITDSRLVSVIRPKRHSLHPPDLQLLFSMLFTASTFRDGNEHWTPLCMPRFNSKGFLHAYIHFFTADSAIVLISADKDAFFELREMAEKVVAGLQETGLRERIGEGVKRPKPVDIMPGTVIRHWVYKSRGNVQFISSSWEGVERKRTMVVYQRLHAVVHGRGRVKVAFETAGSGASQGVGDGGDNGGKRSLGQDGMAWVGNGWEVYAVAKRGTKREAMVRGVQGIVKWVKEREERVFVIGGATF</sequence>
<dbReference type="STRING" id="1076935.U4LM73"/>
<evidence type="ECO:0000313" key="5">
    <source>
        <dbReference type="EMBL" id="CCX30435.1"/>
    </source>
</evidence>
<dbReference type="EMBL" id="HF935441">
    <property type="protein sequence ID" value="CCX30435.1"/>
    <property type="molecule type" value="Genomic_DNA"/>
</dbReference>
<keyword evidence="1" id="KW-0072">Autophagy</keyword>
<feature type="region of interest" description="Disordered" evidence="2">
    <location>
        <begin position="110"/>
        <end position="129"/>
    </location>
</feature>
<dbReference type="GO" id="GO:0032585">
    <property type="term" value="C:multivesicular body membrane"/>
    <property type="evidence" value="ECO:0007669"/>
    <property type="project" value="UniProtKB-SubCell"/>
</dbReference>
<comment type="subcellular location">
    <subcellularLocation>
        <location evidence="1">Endosome</location>
        <location evidence="1">Multivesicular body membrane</location>
        <topology evidence="1">Peripheral membrane protein</topology>
    </subcellularLocation>
    <subcellularLocation>
        <location evidence="1">Prevacuolar compartment membrane</location>
        <topology evidence="1">Peripheral membrane protein</topology>
    </subcellularLocation>
    <subcellularLocation>
        <location evidence="1">Vacuole membrane</location>
        <topology evidence="1">Peripheral membrane protein</topology>
    </subcellularLocation>
</comment>
<keyword evidence="6" id="KW-1185">Reference proteome</keyword>
<protein>
    <recommendedName>
        <fullName evidence="1">Vacuolar fusion protein MON1</fullName>
    </recommendedName>
</protein>
<evidence type="ECO:0000313" key="6">
    <source>
        <dbReference type="Proteomes" id="UP000018144"/>
    </source>
</evidence>
<dbReference type="InterPro" id="IPR043972">
    <property type="entry name" value="FUZ/MON1/HPS1_longin_1"/>
</dbReference>
<gene>
    <name evidence="5" type="ORF">PCON_08634</name>
</gene>